<keyword evidence="3" id="KW-1185">Reference proteome</keyword>
<name>A0A840UYB6_9BACT</name>
<evidence type="ECO:0000313" key="3">
    <source>
        <dbReference type="Proteomes" id="UP000557717"/>
    </source>
</evidence>
<protein>
    <submittedName>
        <fullName evidence="2">Uncharacterized protein</fullName>
    </submittedName>
</protein>
<feature type="signal peptide" evidence="1">
    <location>
        <begin position="1"/>
        <end position="20"/>
    </location>
</feature>
<gene>
    <name evidence="2" type="ORF">HNR46_000194</name>
</gene>
<proteinExistence type="predicted"/>
<accession>A0A840UYB6</accession>
<dbReference type="AlphaFoldDB" id="A0A840UYB6"/>
<reference evidence="2 3" key="1">
    <citation type="submission" date="2020-08" db="EMBL/GenBank/DDBJ databases">
        <title>Genomic Encyclopedia of Type Strains, Phase IV (KMG-IV): sequencing the most valuable type-strain genomes for metagenomic binning, comparative biology and taxonomic classification.</title>
        <authorList>
            <person name="Goeker M."/>
        </authorList>
    </citation>
    <scope>NUCLEOTIDE SEQUENCE [LARGE SCALE GENOMIC DNA]</scope>
    <source>
        <strain evidence="2 3">YC6886</strain>
    </source>
</reference>
<evidence type="ECO:0000313" key="2">
    <source>
        <dbReference type="EMBL" id="MBB5349973.1"/>
    </source>
</evidence>
<sequence length="514" mass="57171">MKILTLALLASVVGTHGSQAQTRPVSDPITWPTYSPKLEYDFSKETAKIPPPTKVLDDGVEHVEETVVRGWWCFRYGPDKNPKVTEDAWIPMLDRLNEDAAYIRQEFGWPPDKRAKKGYYSTVYLFGSGMSTDNANNEALGGWMGSVHHKGQDWPMVLLSYYPVWCFDPAYPNQDAGYQTGAVVHEYVHAIQADMPGCKQAAWFHEGGNNWVLGMMAAKRGGPRDSMGWLSAGSMIAPFLPIECYSGWLQDGSFGGPSAEGVHQGQDSQGRNYATWRKLLGGVAYSEAFPYFLGEFVSEKSIAWIWQNCEGRVLEGIAKSKGGLGDEQTRRLIQEYRGRAAMCDFGGWSAAYQKLLTDVWGTEIVAEGEPIWKECEPWKATCYAKTTVEDGLLVPETRTLPGWTGANQIPLTVSGKKGDVVGLYFQPEDENMSCQLVYRAEDGSVVYSRPVANGPCALKLEKPVKNNVVIAVVCNTDYVYQGEETRTRKYDYRLKLAKGLSGAADVDQQWFKAD</sequence>
<dbReference type="EMBL" id="JACHFD010000001">
    <property type="protein sequence ID" value="MBB5349973.1"/>
    <property type="molecule type" value="Genomic_DNA"/>
</dbReference>
<comment type="caution">
    <text evidence="2">The sequence shown here is derived from an EMBL/GenBank/DDBJ whole genome shotgun (WGS) entry which is preliminary data.</text>
</comment>
<keyword evidence="1" id="KW-0732">Signal</keyword>
<dbReference type="Proteomes" id="UP000557717">
    <property type="component" value="Unassembled WGS sequence"/>
</dbReference>
<feature type="chain" id="PRO_5032633110" evidence="1">
    <location>
        <begin position="21"/>
        <end position="514"/>
    </location>
</feature>
<dbReference type="RefSeq" id="WP_184014901.1">
    <property type="nucleotide sequence ID" value="NZ_JACHFD010000001.1"/>
</dbReference>
<organism evidence="2 3">
    <name type="scientific">Haloferula luteola</name>
    <dbReference type="NCBI Taxonomy" id="595692"/>
    <lineage>
        <taxon>Bacteria</taxon>
        <taxon>Pseudomonadati</taxon>
        <taxon>Verrucomicrobiota</taxon>
        <taxon>Verrucomicrobiia</taxon>
        <taxon>Verrucomicrobiales</taxon>
        <taxon>Verrucomicrobiaceae</taxon>
        <taxon>Haloferula</taxon>
    </lineage>
</organism>
<evidence type="ECO:0000256" key="1">
    <source>
        <dbReference type="SAM" id="SignalP"/>
    </source>
</evidence>